<dbReference type="CDD" id="cd02226">
    <property type="entry name" value="cupin_YdbB-like"/>
    <property type="match status" value="1"/>
</dbReference>
<dbReference type="SUPFAM" id="SSF51182">
    <property type="entry name" value="RmlC-like cupins"/>
    <property type="match status" value="1"/>
</dbReference>
<dbReference type="PANTHER" id="PTHR36114:SF1">
    <property type="entry name" value="16.7 KDA PROTEIN IN WHIE LOCUS"/>
    <property type="match status" value="1"/>
</dbReference>
<name>A0A2A3L4U4_MYCAV</name>
<evidence type="ECO:0000313" key="3">
    <source>
        <dbReference type="Proteomes" id="UP000218842"/>
    </source>
</evidence>
<dbReference type="InterPro" id="IPR011051">
    <property type="entry name" value="RmlC_Cupin_sf"/>
</dbReference>
<gene>
    <name evidence="2" type="ORF">XV03_18645</name>
</gene>
<dbReference type="InterPro" id="IPR052044">
    <property type="entry name" value="PKS_Associated_Protein"/>
</dbReference>
<feature type="domain" description="Cupin type-2" evidence="1">
    <location>
        <begin position="39"/>
        <end position="97"/>
    </location>
</feature>
<dbReference type="InterPro" id="IPR014710">
    <property type="entry name" value="RmlC-like_jellyroll"/>
</dbReference>
<sequence>MTNNVVDLAEKLSLLSEHWTTKTVARRNDYEIKVVTIDGEFVWHSHEDTDELFLVLAGELTIRLRDRDVVLGPGQLFVVPRGIEHCPVASEEVHAVLIEPTGMPNTGGAGGVRTADYEVV</sequence>
<dbReference type="Gene3D" id="2.60.120.10">
    <property type="entry name" value="Jelly Rolls"/>
    <property type="match status" value="1"/>
</dbReference>
<reference evidence="2 3" key="1">
    <citation type="journal article" date="2017" name="Genome Biol. Evol.">
        <title>Population Structure and Local Adaptation of MAC Lung Disease Agent Mycobacterium avium subsp. hominissuis.</title>
        <authorList>
            <person name="Yano H."/>
            <person name="Iwamoto T."/>
            <person name="Nishiuchi Y."/>
            <person name="Nakajima C."/>
            <person name="Starkova D.A."/>
            <person name="Mokrousov I."/>
            <person name="Narvskaya O."/>
            <person name="Yoshida S."/>
            <person name="Arikawa K."/>
            <person name="Nakanishi N."/>
            <person name="Osaki K."/>
            <person name="Nakagawa I."/>
            <person name="Ato M."/>
            <person name="Suzuki Y."/>
            <person name="Maruyama F."/>
        </authorList>
    </citation>
    <scope>NUCLEOTIDE SEQUENCE [LARGE SCALE GENOMIC DNA]</scope>
    <source>
        <strain evidence="2 3">OCU466</strain>
    </source>
</reference>
<accession>A0A2A3L4U4</accession>
<dbReference type="RefSeq" id="WP_084046956.1">
    <property type="nucleotide sequence ID" value="NZ_BDNN01000091.1"/>
</dbReference>
<dbReference type="AlphaFoldDB" id="A0A2A3L4U4"/>
<organism evidence="2 3">
    <name type="scientific">Mycobacterium avium subsp. hominissuis</name>
    <dbReference type="NCBI Taxonomy" id="439334"/>
    <lineage>
        <taxon>Bacteria</taxon>
        <taxon>Bacillati</taxon>
        <taxon>Actinomycetota</taxon>
        <taxon>Actinomycetes</taxon>
        <taxon>Mycobacteriales</taxon>
        <taxon>Mycobacteriaceae</taxon>
        <taxon>Mycobacterium</taxon>
        <taxon>Mycobacterium avium complex (MAC)</taxon>
    </lineage>
</organism>
<dbReference type="InterPro" id="IPR013096">
    <property type="entry name" value="Cupin_2"/>
</dbReference>
<proteinExistence type="predicted"/>
<dbReference type="Pfam" id="PF07883">
    <property type="entry name" value="Cupin_2"/>
    <property type="match status" value="1"/>
</dbReference>
<comment type="caution">
    <text evidence="2">The sequence shown here is derived from an EMBL/GenBank/DDBJ whole genome shotgun (WGS) entry which is preliminary data.</text>
</comment>
<dbReference type="PANTHER" id="PTHR36114">
    <property type="entry name" value="16.7 KDA PROTEIN IN WHIE LOCUS"/>
    <property type="match status" value="1"/>
</dbReference>
<protein>
    <submittedName>
        <fullName evidence="2">Cupin domain-containing protein</fullName>
    </submittedName>
</protein>
<dbReference type="EMBL" id="LBGZ01000119">
    <property type="protein sequence ID" value="PBJ31875.1"/>
    <property type="molecule type" value="Genomic_DNA"/>
</dbReference>
<evidence type="ECO:0000313" key="2">
    <source>
        <dbReference type="EMBL" id="PBJ31875.1"/>
    </source>
</evidence>
<evidence type="ECO:0000259" key="1">
    <source>
        <dbReference type="Pfam" id="PF07883"/>
    </source>
</evidence>
<dbReference type="Proteomes" id="UP000218842">
    <property type="component" value="Unassembled WGS sequence"/>
</dbReference>